<keyword evidence="4" id="KW-0249">Electron transport</keyword>
<dbReference type="PANTHER" id="PTHR36923:SF3">
    <property type="entry name" value="FERREDOXIN"/>
    <property type="match status" value="1"/>
</dbReference>
<evidence type="ECO:0000256" key="4">
    <source>
        <dbReference type="ARBA" id="ARBA00022982"/>
    </source>
</evidence>
<evidence type="ECO:0000256" key="3">
    <source>
        <dbReference type="ARBA" id="ARBA00022723"/>
    </source>
</evidence>
<sequence>MRIAVDLNKCVGHGICETIAEDVFEVQDEGYVVITEPERPESDRERMAKAVAECPAGALYFP</sequence>
<evidence type="ECO:0000256" key="7">
    <source>
        <dbReference type="ARBA" id="ARBA00023291"/>
    </source>
</evidence>
<dbReference type="OrthoDB" id="9803319at2"/>
<protein>
    <submittedName>
        <fullName evidence="8">Putative ferredoxin</fullName>
    </submittedName>
</protein>
<dbReference type="Pfam" id="PF13459">
    <property type="entry name" value="Fer4_15"/>
    <property type="match status" value="1"/>
</dbReference>
<dbReference type="GO" id="GO:0046872">
    <property type="term" value="F:metal ion binding"/>
    <property type="evidence" value="ECO:0007669"/>
    <property type="project" value="UniProtKB-KW"/>
</dbReference>
<evidence type="ECO:0000313" key="9">
    <source>
        <dbReference type="Proteomes" id="UP000282551"/>
    </source>
</evidence>
<dbReference type="AlphaFoldDB" id="A0A3S4RR80"/>
<dbReference type="Proteomes" id="UP000282551">
    <property type="component" value="Chromosome"/>
</dbReference>
<dbReference type="PANTHER" id="PTHR36923">
    <property type="entry name" value="FERREDOXIN"/>
    <property type="match status" value="1"/>
</dbReference>
<evidence type="ECO:0000256" key="2">
    <source>
        <dbReference type="ARBA" id="ARBA00022448"/>
    </source>
</evidence>
<reference evidence="8 9" key="1">
    <citation type="submission" date="2018-12" db="EMBL/GenBank/DDBJ databases">
        <authorList>
            <consortium name="Pathogen Informatics"/>
        </authorList>
    </citation>
    <scope>NUCLEOTIDE SEQUENCE [LARGE SCALE GENOMIC DNA]</scope>
    <source>
        <strain evidence="8 9">NCTC10485</strain>
    </source>
</reference>
<evidence type="ECO:0000256" key="6">
    <source>
        <dbReference type="ARBA" id="ARBA00023014"/>
    </source>
</evidence>
<proteinExistence type="predicted"/>
<evidence type="ECO:0000313" key="8">
    <source>
        <dbReference type="EMBL" id="VEG50380.1"/>
    </source>
</evidence>
<name>A0A3S4RR80_MYCCI</name>
<dbReference type="SUPFAM" id="SSF54862">
    <property type="entry name" value="4Fe-4S ferredoxins"/>
    <property type="match status" value="1"/>
</dbReference>
<comment type="cofactor">
    <cofactor evidence="1">
        <name>[3Fe-4S] cluster</name>
        <dbReference type="ChEBI" id="CHEBI:21137"/>
    </cofactor>
</comment>
<evidence type="ECO:0000256" key="1">
    <source>
        <dbReference type="ARBA" id="ARBA00001927"/>
    </source>
</evidence>
<keyword evidence="5" id="KW-0408">Iron</keyword>
<keyword evidence="2" id="KW-0813">Transport</keyword>
<keyword evidence="3" id="KW-0479">Metal-binding</keyword>
<dbReference type="EMBL" id="LR134355">
    <property type="protein sequence ID" value="VEG50380.1"/>
    <property type="molecule type" value="Genomic_DNA"/>
</dbReference>
<dbReference type="GO" id="GO:0051538">
    <property type="term" value="F:3 iron, 4 sulfur cluster binding"/>
    <property type="evidence" value="ECO:0007669"/>
    <property type="project" value="UniProtKB-KW"/>
</dbReference>
<dbReference type="Gene3D" id="3.30.70.20">
    <property type="match status" value="1"/>
</dbReference>
<evidence type="ECO:0000256" key="5">
    <source>
        <dbReference type="ARBA" id="ARBA00023004"/>
    </source>
</evidence>
<gene>
    <name evidence="8" type="primary">fdx_2</name>
    <name evidence="8" type="ORF">NCTC10485_04698</name>
</gene>
<dbReference type="RefSeq" id="WP_126335923.1">
    <property type="nucleotide sequence ID" value="NZ_AP022604.1"/>
</dbReference>
<accession>A0A3S4RR80</accession>
<dbReference type="InterPro" id="IPR051269">
    <property type="entry name" value="Fe-S_cluster_ET"/>
</dbReference>
<keyword evidence="6" id="KW-0411">Iron-sulfur</keyword>
<keyword evidence="9" id="KW-1185">Reference proteome</keyword>
<keyword evidence="7" id="KW-0003">3Fe-4S</keyword>
<organism evidence="8 9">
    <name type="scientific">Mycolicibacterium chitae</name>
    <name type="common">Mycobacterium chitae</name>
    <dbReference type="NCBI Taxonomy" id="1792"/>
    <lineage>
        <taxon>Bacteria</taxon>
        <taxon>Bacillati</taxon>
        <taxon>Actinomycetota</taxon>
        <taxon>Actinomycetes</taxon>
        <taxon>Mycobacteriales</taxon>
        <taxon>Mycobacteriaceae</taxon>
        <taxon>Mycolicibacterium</taxon>
    </lineage>
</organism>